<dbReference type="InterPro" id="IPR058240">
    <property type="entry name" value="rSAM_sf"/>
</dbReference>
<dbReference type="STRING" id="1776384.GCA_900086585_00068"/>
<keyword evidence="8 10" id="KW-0408">Iron</keyword>
<dbReference type="PANTHER" id="PTHR30352">
    <property type="entry name" value="PYRUVATE FORMATE-LYASE-ACTIVATING ENZYME"/>
    <property type="match status" value="1"/>
</dbReference>
<dbReference type="GO" id="GO:0016829">
    <property type="term" value="F:lyase activity"/>
    <property type="evidence" value="ECO:0007669"/>
    <property type="project" value="UniProtKB-KW"/>
</dbReference>
<keyword evidence="13" id="KW-1185">Reference proteome</keyword>
<dbReference type="CDD" id="cd01335">
    <property type="entry name" value="Radical_SAM"/>
    <property type="match status" value="1"/>
</dbReference>
<name>A0A415DWU3_9FIRM</name>
<keyword evidence="7 10" id="KW-0560">Oxidoreductase</keyword>
<dbReference type="GO" id="GO:0043365">
    <property type="term" value="F:[formate-C-acetyltransferase]-activating enzyme activity"/>
    <property type="evidence" value="ECO:0007669"/>
    <property type="project" value="UniProtKB-UniRule"/>
</dbReference>
<comment type="catalytic activity">
    <reaction evidence="10">
        <text>glycyl-[formate C-acetyltransferase] + reduced [flavodoxin] + S-adenosyl-L-methionine = glycin-2-yl radical-[formate C-acetyltransferase] + semiquinone [flavodoxin] + 5'-deoxyadenosine + L-methionine + H(+)</text>
        <dbReference type="Rhea" id="RHEA:19225"/>
        <dbReference type="Rhea" id="RHEA-COMP:10622"/>
        <dbReference type="Rhea" id="RHEA-COMP:12190"/>
        <dbReference type="Rhea" id="RHEA-COMP:12191"/>
        <dbReference type="Rhea" id="RHEA-COMP:14480"/>
        <dbReference type="ChEBI" id="CHEBI:15378"/>
        <dbReference type="ChEBI" id="CHEBI:17319"/>
        <dbReference type="ChEBI" id="CHEBI:29947"/>
        <dbReference type="ChEBI" id="CHEBI:32722"/>
        <dbReference type="ChEBI" id="CHEBI:57618"/>
        <dbReference type="ChEBI" id="CHEBI:57844"/>
        <dbReference type="ChEBI" id="CHEBI:59789"/>
        <dbReference type="ChEBI" id="CHEBI:140311"/>
        <dbReference type="EC" id="1.97.1.4"/>
    </reaction>
</comment>
<dbReference type="GO" id="GO:0046872">
    <property type="term" value="F:metal ion binding"/>
    <property type="evidence" value="ECO:0007669"/>
    <property type="project" value="UniProtKB-UniRule"/>
</dbReference>
<evidence type="ECO:0000256" key="3">
    <source>
        <dbReference type="ARBA" id="ARBA00021356"/>
    </source>
</evidence>
<protein>
    <recommendedName>
        <fullName evidence="3 10">Pyruvate formate-lyase-activating enzyme</fullName>
        <ecNumber evidence="10">1.97.1.4</ecNumber>
    </recommendedName>
</protein>
<sequence length="235" mass="26200">MDKGRLHSIETFGAVDGPGIRTVFFLQGCPARCSYCHNPDTWNTGGGREVDIDEIVSRAKRGKPYYGEDGGVTFSGGEPLLQGKFLREALIALKAEGIGSAIDTSGTYFDEDSEAAIAEADLLLLDIKHTDAAVFKELTGRGQEPLFKLIEVINRLEKPIWVRQVIVPGLNDTKAYIEDLNGFLSNMKTVKKVELLGYHNMAENKYEKLGLDYRLKGLEPMDQKRLQQLYTLLTR</sequence>
<keyword evidence="12" id="KW-0670">Pyruvate</keyword>
<dbReference type="InterPro" id="IPR001989">
    <property type="entry name" value="Radical_activat_CS"/>
</dbReference>
<dbReference type="OrthoDB" id="9782387at2"/>
<dbReference type="PANTHER" id="PTHR30352:SF5">
    <property type="entry name" value="PYRUVATE FORMATE-LYASE 1-ACTIVATING ENZYME"/>
    <property type="match status" value="1"/>
</dbReference>
<dbReference type="EMBL" id="QRMS01000005">
    <property type="protein sequence ID" value="RHJ85064.1"/>
    <property type="molecule type" value="Genomic_DNA"/>
</dbReference>
<dbReference type="RefSeq" id="WP_118336273.1">
    <property type="nucleotide sequence ID" value="NZ_AP025567.1"/>
</dbReference>
<keyword evidence="4 10" id="KW-0004">4Fe-4S</keyword>
<evidence type="ECO:0000256" key="9">
    <source>
        <dbReference type="ARBA" id="ARBA00023014"/>
    </source>
</evidence>
<dbReference type="Proteomes" id="UP000284841">
    <property type="component" value="Unassembled WGS sequence"/>
</dbReference>
<dbReference type="Pfam" id="PF04055">
    <property type="entry name" value="Radical_SAM"/>
    <property type="match status" value="1"/>
</dbReference>
<evidence type="ECO:0000256" key="1">
    <source>
        <dbReference type="ARBA" id="ARBA00003141"/>
    </source>
</evidence>
<evidence type="ECO:0000256" key="5">
    <source>
        <dbReference type="ARBA" id="ARBA00022691"/>
    </source>
</evidence>
<dbReference type="SFLD" id="SFLDS00029">
    <property type="entry name" value="Radical_SAM"/>
    <property type="match status" value="1"/>
</dbReference>
<dbReference type="AlphaFoldDB" id="A0A415DWU3"/>
<dbReference type="InterPro" id="IPR034457">
    <property type="entry name" value="Organic_radical-activating"/>
</dbReference>
<dbReference type="SFLD" id="SFLDG01066">
    <property type="entry name" value="organic_radical-activating_enz"/>
    <property type="match status" value="1"/>
</dbReference>
<dbReference type="InterPro" id="IPR013785">
    <property type="entry name" value="Aldolase_TIM"/>
</dbReference>
<keyword evidence="5 10" id="KW-0949">S-adenosyl-L-methionine</keyword>
<evidence type="ECO:0000313" key="12">
    <source>
        <dbReference type="EMBL" id="RHJ85064.1"/>
    </source>
</evidence>
<comment type="subcellular location">
    <subcellularLocation>
        <location evidence="10">Cytoplasm</location>
    </subcellularLocation>
</comment>
<dbReference type="PROSITE" id="PS01087">
    <property type="entry name" value="RADICAL_ACTIVATING"/>
    <property type="match status" value="1"/>
</dbReference>
<organism evidence="12 13">
    <name type="scientific">Emergencia timonensis</name>
    <dbReference type="NCBI Taxonomy" id="1776384"/>
    <lineage>
        <taxon>Bacteria</taxon>
        <taxon>Bacillati</taxon>
        <taxon>Bacillota</taxon>
        <taxon>Clostridia</taxon>
        <taxon>Peptostreptococcales</taxon>
        <taxon>Anaerovoracaceae</taxon>
        <taxon>Emergencia</taxon>
    </lineage>
</organism>
<feature type="domain" description="Radical SAM core" evidence="11">
    <location>
        <begin position="15"/>
        <end position="235"/>
    </location>
</feature>
<keyword evidence="12" id="KW-0456">Lyase</keyword>
<evidence type="ECO:0000256" key="10">
    <source>
        <dbReference type="RuleBase" id="RU362053"/>
    </source>
</evidence>
<dbReference type="InterPro" id="IPR007197">
    <property type="entry name" value="rSAM"/>
</dbReference>
<accession>A0A415DWU3</accession>
<dbReference type="EC" id="1.97.1.4" evidence="10"/>
<gene>
    <name evidence="12" type="primary">pflA</name>
    <name evidence="12" type="ORF">DW099_15275</name>
</gene>
<evidence type="ECO:0000256" key="6">
    <source>
        <dbReference type="ARBA" id="ARBA00022723"/>
    </source>
</evidence>
<reference evidence="12 13" key="1">
    <citation type="submission" date="2018-08" db="EMBL/GenBank/DDBJ databases">
        <title>A genome reference for cultivated species of the human gut microbiota.</title>
        <authorList>
            <person name="Zou Y."/>
            <person name="Xue W."/>
            <person name="Luo G."/>
        </authorList>
    </citation>
    <scope>NUCLEOTIDE SEQUENCE [LARGE SCALE GENOMIC DNA]</scope>
    <source>
        <strain evidence="12 13">AM07-24</strain>
    </source>
</reference>
<dbReference type="SUPFAM" id="SSF102114">
    <property type="entry name" value="Radical SAM enzymes"/>
    <property type="match status" value="1"/>
</dbReference>
<keyword evidence="10" id="KW-0963">Cytoplasm</keyword>
<dbReference type="InterPro" id="IPR012838">
    <property type="entry name" value="PFL1_activating"/>
</dbReference>
<keyword evidence="9 10" id="KW-0411">Iron-sulfur</keyword>
<evidence type="ECO:0000256" key="4">
    <source>
        <dbReference type="ARBA" id="ARBA00022485"/>
    </source>
</evidence>
<proteinExistence type="inferred from homology"/>
<dbReference type="Gene3D" id="3.20.20.70">
    <property type="entry name" value="Aldolase class I"/>
    <property type="match status" value="1"/>
</dbReference>
<dbReference type="PROSITE" id="PS51918">
    <property type="entry name" value="RADICAL_SAM"/>
    <property type="match status" value="1"/>
</dbReference>
<evidence type="ECO:0000256" key="8">
    <source>
        <dbReference type="ARBA" id="ARBA00023004"/>
    </source>
</evidence>
<comment type="caution">
    <text evidence="12">The sequence shown here is derived from an EMBL/GenBank/DDBJ whole genome shotgun (WGS) entry which is preliminary data.</text>
</comment>
<dbReference type="GO" id="GO:0005737">
    <property type="term" value="C:cytoplasm"/>
    <property type="evidence" value="ECO:0007669"/>
    <property type="project" value="UniProtKB-SubCell"/>
</dbReference>
<dbReference type="NCBIfam" id="TIGR02493">
    <property type="entry name" value="PFLA"/>
    <property type="match status" value="1"/>
</dbReference>
<keyword evidence="6 10" id="KW-0479">Metal-binding</keyword>
<evidence type="ECO:0000313" key="13">
    <source>
        <dbReference type="Proteomes" id="UP000284841"/>
    </source>
</evidence>
<evidence type="ECO:0000259" key="11">
    <source>
        <dbReference type="PROSITE" id="PS51918"/>
    </source>
</evidence>
<dbReference type="GO" id="GO:0051539">
    <property type="term" value="F:4 iron, 4 sulfur cluster binding"/>
    <property type="evidence" value="ECO:0007669"/>
    <property type="project" value="UniProtKB-UniRule"/>
</dbReference>
<comment type="function">
    <text evidence="1 10">Activation of pyruvate formate-lyase under anaerobic conditions by generation of an organic free radical, using S-adenosylmethionine and reduced flavodoxin as cosubstrates to produce 5'-deoxy-adenosine.</text>
</comment>
<evidence type="ECO:0000256" key="7">
    <source>
        <dbReference type="ARBA" id="ARBA00023002"/>
    </source>
</evidence>
<comment type="similarity">
    <text evidence="2 10">Belongs to the organic radical-activating enzymes family.</text>
</comment>
<comment type="cofactor">
    <cofactor evidence="10">
        <name>[4Fe-4S] cluster</name>
        <dbReference type="ChEBI" id="CHEBI:49883"/>
    </cofactor>
    <text evidence="10">Binds 1 [4Fe-4S] cluster. The cluster is coordinated with 3 cysteines and an exchangeable S-adenosyl-L-methionine.</text>
</comment>
<evidence type="ECO:0000256" key="2">
    <source>
        <dbReference type="ARBA" id="ARBA00009777"/>
    </source>
</evidence>